<reference evidence="9" key="1">
    <citation type="submission" date="2021-01" db="UniProtKB">
        <authorList>
            <consortium name="EnsemblMetazoa"/>
        </authorList>
    </citation>
    <scope>IDENTIFICATION</scope>
</reference>
<dbReference type="InterPro" id="IPR017970">
    <property type="entry name" value="Homeobox_CS"/>
</dbReference>
<dbReference type="PRINTS" id="PR00024">
    <property type="entry name" value="HOMEOBOX"/>
</dbReference>
<dbReference type="CDD" id="cd00086">
    <property type="entry name" value="homeodomain"/>
    <property type="match status" value="1"/>
</dbReference>
<dbReference type="KEGG" id="vde:111250600"/>
<dbReference type="PROSITE" id="PS50071">
    <property type="entry name" value="HOMEOBOX_2"/>
    <property type="match status" value="1"/>
</dbReference>
<dbReference type="Proteomes" id="UP000594260">
    <property type="component" value="Unplaced"/>
</dbReference>
<dbReference type="InterPro" id="IPR001356">
    <property type="entry name" value="HD"/>
</dbReference>
<evidence type="ECO:0000256" key="7">
    <source>
        <dbReference type="SAM" id="MobiDB-lite"/>
    </source>
</evidence>
<dbReference type="GO" id="GO:0003677">
    <property type="term" value="F:DNA binding"/>
    <property type="evidence" value="ECO:0007669"/>
    <property type="project" value="UniProtKB-UniRule"/>
</dbReference>
<dbReference type="SUPFAM" id="SSF46689">
    <property type="entry name" value="Homeodomain-like"/>
    <property type="match status" value="1"/>
</dbReference>
<evidence type="ECO:0000256" key="3">
    <source>
        <dbReference type="ARBA" id="ARBA00023155"/>
    </source>
</evidence>
<dbReference type="InParanoid" id="A0A7M7KJ25"/>
<dbReference type="GO" id="GO:0000981">
    <property type="term" value="F:DNA-binding transcription factor activity, RNA polymerase II-specific"/>
    <property type="evidence" value="ECO:0007669"/>
    <property type="project" value="InterPro"/>
</dbReference>
<dbReference type="OMA" id="APWPVHH"/>
<dbReference type="InterPro" id="IPR020479">
    <property type="entry name" value="HD_metazoa"/>
</dbReference>
<sequence length="368" mass="39626">MDAQQQTKSESFLHTDTVLCEASPPASRCPLAPGSPLTMSEWGASLLGNNGTMPTQTPSTFVGVGGPRVAPSAFSIESILATRRQRRHHQQQQQTSLTAGAIDSNQLIPLGSTGAQVSASSSPVLDLRRPPANTAACNVRLLSGAGHDSSTSFPYASFCLAADAEQRILSGAGPLAPALPQHPQPTHPTTAPSPTLFYALSAMCRGSLSVTGGPGLTADCVMTGKGLANRRPRRAGVERKPRQAYTAKQLERLEAEFKVDKYLSVSKRMELSAALNLTEVQIKTWFQNRRTKWKKQMTARVKIAERSGLWPSVELTGPYGSLQQTFLCPLFSSLSGDSDEAGESRTEEEASENDEEDEDRQDINVDDE</sequence>
<keyword evidence="2 5" id="KW-0238">DNA-binding</keyword>
<evidence type="ECO:0000256" key="4">
    <source>
        <dbReference type="ARBA" id="ARBA00023242"/>
    </source>
</evidence>
<feature type="domain" description="Homeobox" evidence="8">
    <location>
        <begin position="236"/>
        <end position="296"/>
    </location>
</feature>
<evidence type="ECO:0000256" key="5">
    <source>
        <dbReference type="PROSITE-ProRule" id="PRU00108"/>
    </source>
</evidence>
<evidence type="ECO:0000313" key="10">
    <source>
        <dbReference type="Proteomes" id="UP000594260"/>
    </source>
</evidence>
<dbReference type="SMART" id="SM00389">
    <property type="entry name" value="HOX"/>
    <property type="match status" value="1"/>
</dbReference>
<keyword evidence="3 5" id="KW-0371">Homeobox</keyword>
<evidence type="ECO:0000256" key="1">
    <source>
        <dbReference type="ARBA" id="ARBA00004123"/>
    </source>
</evidence>
<evidence type="ECO:0000256" key="2">
    <source>
        <dbReference type="ARBA" id="ARBA00023125"/>
    </source>
</evidence>
<dbReference type="AlphaFoldDB" id="A0A7M7KJ25"/>
<dbReference type="GeneID" id="111250600"/>
<evidence type="ECO:0000313" key="9">
    <source>
        <dbReference type="EnsemblMetazoa" id="XP_022661738"/>
    </source>
</evidence>
<dbReference type="OrthoDB" id="6159439at2759"/>
<dbReference type="InterPro" id="IPR050848">
    <property type="entry name" value="Homeobox_TF"/>
</dbReference>
<evidence type="ECO:0000256" key="6">
    <source>
        <dbReference type="RuleBase" id="RU000682"/>
    </source>
</evidence>
<dbReference type="EnsemblMetazoa" id="XM_022806003">
    <property type="protein sequence ID" value="XP_022661738"/>
    <property type="gene ID" value="LOC111250600"/>
</dbReference>
<organism evidence="9 10">
    <name type="scientific">Varroa destructor</name>
    <name type="common">Honeybee mite</name>
    <dbReference type="NCBI Taxonomy" id="109461"/>
    <lineage>
        <taxon>Eukaryota</taxon>
        <taxon>Metazoa</taxon>
        <taxon>Ecdysozoa</taxon>
        <taxon>Arthropoda</taxon>
        <taxon>Chelicerata</taxon>
        <taxon>Arachnida</taxon>
        <taxon>Acari</taxon>
        <taxon>Parasitiformes</taxon>
        <taxon>Mesostigmata</taxon>
        <taxon>Gamasina</taxon>
        <taxon>Dermanyssoidea</taxon>
        <taxon>Varroidae</taxon>
        <taxon>Varroa</taxon>
    </lineage>
</organism>
<feature type="compositionally biased region" description="Acidic residues" evidence="7">
    <location>
        <begin position="349"/>
        <end position="368"/>
    </location>
</feature>
<keyword evidence="4 5" id="KW-0539">Nucleus</keyword>
<dbReference type="PANTHER" id="PTHR24333:SF9">
    <property type="entry name" value="HOMEOBOX DOMAIN-CONTAINING PROTEIN"/>
    <property type="match status" value="1"/>
</dbReference>
<dbReference type="PANTHER" id="PTHR24333">
    <property type="entry name" value="HOMEO BOX HB9 LIKE A-RELATED"/>
    <property type="match status" value="1"/>
</dbReference>
<feature type="region of interest" description="Disordered" evidence="7">
    <location>
        <begin position="333"/>
        <end position="368"/>
    </location>
</feature>
<keyword evidence="10" id="KW-1185">Reference proteome</keyword>
<protein>
    <recommendedName>
        <fullName evidence="8">Homeobox domain-containing protein</fullName>
    </recommendedName>
</protein>
<dbReference type="InterPro" id="IPR009057">
    <property type="entry name" value="Homeodomain-like_sf"/>
</dbReference>
<feature type="DNA-binding region" description="Homeobox" evidence="5">
    <location>
        <begin position="238"/>
        <end position="297"/>
    </location>
</feature>
<dbReference type="Gene3D" id="1.10.10.60">
    <property type="entry name" value="Homeodomain-like"/>
    <property type="match status" value="1"/>
</dbReference>
<dbReference type="RefSeq" id="XP_022661738.1">
    <property type="nucleotide sequence ID" value="XM_022806003.1"/>
</dbReference>
<dbReference type="GO" id="GO:0005634">
    <property type="term" value="C:nucleus"/>
    <property type="evidence" value="ECO:0007669"/>
    <property type="project" value="UniProtKB-SubCell"/>
</dbReference>
<dbReference type="PROSITE" id="PS00027">
    <property type="entry name" value="HOMEOBOX_1"/>
    <property type="match status" value="1"/>
</dbReference>
<accession>A0A7M7KJ25</accession>
<proteinExistence type="predicted"/>
<name>A0A7M7KJ25_VARDE</name>
<comment type="subcellular location">
    <subcellularLocation>
        <location evidence="1 5 6">Nucleus</location>
    </subcellularLocation>
</comment>
<dbReference type="Pfam" id="PF00046">
    <property type="entry name" value="Homeodomain"/>
    <property type="match status" value="1"/>
</dbReference>
<evidence type="ECO:0000259" key="8">
    <source>
        <dbReference type="PROSITE" id="PS50071"/>
    </source>
</evidence>